<organism evidence="1">
    <name type="scientific">marine sediment metagenome</name>
    <dbReference type="NCBI Taxonomy" id="412755"/>
    <lineage>
        <taxon>unclassified sequences</taxon>
        <taxon>metagenomes</taxon>
        <taxon>ecological metagenomes</taxon>
    </lineage>
</organism>
<accession>A0A0F9JZ97</accession>
<evidence type="ECO:0000313" key="1">
    <source>
        <dbReference type="EMBL" id="KKM15208.1"/>
    </source>
</evidence>
<protein>
    <submittedName>
        <fullName evidence="1">Uncharacterized protein</fullName>
    </submittedName>
</protein>
<reference evidence="1" key="1">
    <citation type="journal article" date="2015" name="Nature">
        <title>Complex archaea that bridge the gap between prokaryotes and eukaryotes.</title>
        <authorList>
            <person name="Spang A."/>
            <person name="Saw J.H."/>
            <person name="Jorgensen S.L."/>
            <person name="Zaremba-Niedzwiedzka K."/>
            <person name="Martijn J."/>
            <person name="Lind A.E."/>
            <person name="van Eijk R."/>
            <person name="Schleper C."/>
            <person name="Guy L."/>
            <person name="Ettema T.J."/>
        </authorList>
    </citation>
    <scope>NUCLEOTIDE SEQUENCE</scope>
</reference>
<feature type="non-terminal residue" evidence="1">
    <location>
        <position position="1"/>
    </location>
</feature>
<comment type="caution">
    <text evidence="1">The sequence shown here is derived from an EMBL/GenBank/DDBJ whole genome shotgun (WGS) entry which is preliminary data.</text>
</comment>
<gene>
    <name evidence="1" type="ORF">LCGC14_1698340</name>
</gene>
<name>A0A0F9JZ97_9ZZZZ</name>
<dbReference type="EMBL" id="LAZR01014961">
    <property type="protein sequence ID" value="KKM15208.1"/>
    <property type="molecule type" value="Genomic_DNA"/>
</dbReference>
<dbReference type="AlphaFoldDB" id="A0A0F9JZ97"/>
<sequence>SSKGSLAKLLAEEFLVCHLSESKIRALGLKGRVGATNLREAIKKADKKIKG</sequence>
<proteinExistence type="predicted"/>